<reference evidence="1" key="1">
    <citation type="journal article" date="2022" name="bioRxiv">
        <title>Discovery and biosynthetic assessment of Streptomyces ortus sp nov. isolated from a deep-sea sponge.</title>
        <authorList>
            <person name="Williams S.E."/>
        </authorList>
    </citation>
    <scope>NUCLEOTIDE SEQUENCE</scope>
    <source>
        <strain evidence="1">A15ISP2-DRY2</strain>
    </source>
</reference>
<comment type="caution">
    <text evidence="1">The sequence shown here is derived from an EMBL/GenBank/DDBJ whole genome shotgun (WGS) entry which is preliminary data.</text>
</comment>
<protein>
    <submittedName>
        <fullName evidence="1">Uncharacterized protein</fullName>
    </submittedName>
</protein>
<dbReference type="EMBL" id="JAIFZO010000002">
    <property type="protein sequence ID" value="MCX4232035.1"/>
    <property type="molecule type" value="Genomic_DNA"/>
</dbReference>
<dbReference type="Proteomes" id="UP001165590">
    <property type="component" value="Unassembled WGS sequence"/>
</dbReference>
<dbReference type="RefSeq" id="WP_267025138.1">
    <property type="nucleotide sequence ID" value="NZ_JAIFZO010000002.1"/>
</dbReference>
<proteinExistence type="predicted"/>
<accession>A0ABT3V075</accession>
<keyword evidence="2" id="KW-1185">Reference proteome</keyword>
<name>A0ABT3V075_9ACTN</name>
<evidence type="ECO:0000313" key="1">
    <source>
        <dbReference type="EMBL" id="MCX4232035.1"/>
    </source>
</evidence>
<gene>
    <name evidence="1" type="ORF">K3769_04415</name>
</gene>
<sequence>MIALPPRTVPIPDAVATLSASQLPARVQAAVTEAADAVRLYVTCRGPQYTEARQGLEARIARANRTLAACNPGLIAGPGDLPALNR</sequence>
<evidence type="ECO:0000313" key="2">
    <source>
        <dbReference type="Proteomes" id="UP001165590"/>
    </source>
</evidence>
<organism evidence="1 2">
    <name type="scientific">Streptomyces ortus</name>
    <dbReference type="NCBI Taxonomy" id="2867268"/>
    <lineage>
        <taxon>Bacteria</taxon>
        <taxon>Bacillati</taxon>
        <taxon>Actinomycetota</taxon>
        <taxon>Actinomycetes</taxon>
        <taxon>Kitasatosporales</taxon>
        <taxon>Streptomycetaceae</taxon>
        <taxon>Streptomyces</taxon>
    </lineage>
</organism>